<dbReference type="Pfam" id="PF17899">
    <property type="entry name" value="Peptidase_M61_N"/>
    <property type="match status" value="1"/>
</dbReference>
<proteinExistence type="predicted"/>
<comment type="caution">
    <text evidence="2">The sequence shown here is derived from an EMBL/GenBank/DDBJ whole genome shotgun (WGS) entry which is preliminary data.</text>
</comment>
<feature type="domain" description="Peptidase M61 N-terminal" evidence="1">
    <location>
        <begin position="11"/>
        <end position="128"/>
    </location>
</feature>
<reference evidence="2 3" key="1">
    <citation type="submission" date="2019-12" db="EMBL/GenBank/DDBJ databases">
        <authorList>
            <person name="Zhao J."/>
        </authorList>
    </citation>
    <scope>NUCLEOTIDE SEQUENCE [LARGE SCALE GENOMIC DNA]</scope>
    <source>
        <strain evidence="2 3">S-15</strain>
    </source>
</reference>
<protein>
    <recommendedName>
        <fullName evidence="1">Peptidase M61 N-terminal domain-containing protein</fullName>
    </recommendedName>
</protein>
<accession>A0A6N9NMZ5</accession>
<dbReference type="InterPro" id="IPR040756">
    <property type="entry name" value="Peptidase_M61_N"/>
</dbReference>
<sequence>MRSERSEGIHHSVSITAWRPGRYELGNFAKNIQKWNAFDTDGNELPSKKLTKDLWEVITIGTEAVIVNYNYFANELNAGSTFLDASQLYINGVNCFVYIPNRMDEVCELQLELPEQYLVACGLKALSRFTFRSRSAFFL</sequence>
<organism evidence="2 3">
    <name type="scientific">Acidiluteibacter ferrifornacis</name>
    <dbReference type="NCBI Taxonomy" id="2692424"/>
    <lineage>
        <taxon>Bacteria</taxon>
        <taxon>Pseudomonadati</taxon>
        <taxon>Bacteroidota</taxon>
        <taxon>Flavobacteriia</taxon>
        <taxon>Flavobacteriales</taxon>
        <taxon>Cryomorphaceae</taxon>
        <taxon>Acidiluteibacter</taxon>
    </lineage>
</organism>
<evidence type="ECO:0000313" key="3">
    <source>
        <dbReference type="Proteomes" id="UP000470771"/>
    </source>
</evidence>
<dbReference type="Proteomes" id="UP000470771">
    <property type="component" value="Unassembled WGS sequence"/>
</dbReference>
<evidence type="ECO:0000259" key="1">
    <source>
        <dbReference type="Pfam" id="PF17899"/>
    </source>
</evidence>
<dbReference type="Gene3D" id="2.60.40.3650">
    <property type="match status" value="1"/>
</dbReference>
<name>A0A6N9NMZ5_9FLAO</name>
<evidence type="ECO:0000313" key="2">
    <source>
        <dbReference type="EMBL" id="NBG67333.1"/>
    </source>
</evidence>
<gene>
    <name evidence="2" type="ORF">GQN54_14490</name>
</gene>
<dbReference type="EMBL" id="WWNE01000018">
    <property type="protein sequence ID" value="NBG67333.1"/>
    <property type="molecule type" value="Genomic_DNA"/>
</dbReference>
<dbReference type="AlphaFoldDB" id="A0A6N9NMZ5"/>
<keyword evidence="3" id="KW-1185">Reference proteome</keyword>